<accession>A0A9X1MV24</accession>
<dbReference type="AlphaFoldDB" id="A0A9X1MV24"/>
<evidence type="ECO:0000313" key="1">
    <source>
        <dbReference type="EMBL" id="MCD1125053.1"/>
    </source>
</evidence>
<protein>
    <recommendedName>
        <fullName evidence="3">IS1 family transposase</fullName>
    </recommendedName>
</protein>
<reference evidence="1" key="1">
    <citation type="submission" date="2021-11" db="EMBL/GenBank/DDBJ databases">
        <title>Jinshanibacter sp. isolated from one year old Eriocheir sinensis.</title>
        <authorList>
            <person name="Li J.-Y."/>
            <person name="He W."/>
            <person name="Gao T.-H."/>
        </authorList>
    </citation>
    <scope>NUCLEOTIDE SEQUENCE</scope>
    <source>
        <strain evidence="1">LJY008</strain>
    </source>
</reference>
<dbReference type="Proteomes" id="UP001139171">
    <property type="component" value="Unassembled WGS sequence"/>
</dbReference>
<organism evidence="1 2">
    <name type="scientific">Limnobaculum eriocheiris</name>
    <dbReference type="NCBI Taxonomy" id="2897391"/>
    <lineage>
        <taxon>Bacteria</taxon>
        <taxon>Pseudomonadati</taxon>
        <taxon>Pseudomonadota</taxon>
        <taxon>Gammaproteobacteria</taxon>
        <taxon>Enterobacterales</taxon>
        <taxon>Budviciaceae</taxon>
        <taxon>Limnobaculum</taxon>
    </lineage>
</organism>
<comment type="caution">
    <text evidence="1">The sequence shown here is derived from an EMBL/GenBank/DDBJ whole genome shotgun (WGS) entry which is preliminary data.</text>
</comment>
<sequence>MNSYFKKATPICHHCGEYDCTKKHGIGKAGIQRYYCINCRKTFQTTYVYKGKEVNIAAQIERLLEQHHTPEQISFEMQIRLSRVEAYIKQLENA</sequence>
<proteinExistence type="predicted"/>
<evidence type="ECO:0000313" key="2">
    <source>
        <dbReference type="Proteomes" id="UP001139171"/>
    </source>
</evidence>
<name>A0A9X1MV24_9GAMM</name>
<keyword evidence="2" id="KW-1185">Reference proteome</keyword>
<gene>
    <name evidence="1" type="ORF">LPW36_03250</name>
</gene>
<dbReference type="RefSeq" id="WP_230608042.1">
    <property type="nucleotide sequence ID" value="NZ_JAJNAG010000004.1"/>
</dbReference>
<dbReference type="EMBL" id="JAJNAG010000004">
    <property type="protein sequence ID" value="MCD1125053.1"/>
    <property type="molecule type" value="Genomic_DNA"/>
</dbReference>
<evidence type="ECO:0008006" key="3">
    <source>
        <dbReference type="Google" id="ProtNLM"/>
    </source>
</evidence>